<feature type="transmembrane region" description="Helical" evidence="2">
    <location>
        <begin position="376"/>
        <end position="393"/>
    </location>
</feature>
<evidence type="ECO:0000256" key="2">
    <source>
        <dbReference type="SAM" id="Phobius"/>
    </source>
</evidence>
<feature type="compositionally biased region" description="Basic and acidic residues" evidence="1">
    <location>
        <begin position="35"/>
        <end position="46"/>
    </location>
</feature>
<feature type="transmembrane region" description="Helical" evidence="2">
    <location>
        <begin position="343"/>
        <end position="364"/>
    </location>
</feature>
<accession>A0A1G4M970</accession>
<dbReference type="AlphaFoldDB" id="A0A1G4M970"/>
<keyword evidence="2" id="KW-0472">Membrane</keyword>
<dbReference type="OrthoDB" id="5382797at2759"/>
<keyword evidence="2" id="KW-0812">Transmembrane</keyword>
<feature type="transmembrane region" description="Helical" evidence="2">
    <location>
        <begin position="239"/>
        <end position="260"/>
    </location>
</feature>
<dbReference type="Proteomes" id="UP000190831">
    <property type="component" value="Chromosome C"/>
</dbReference>
<organism evidence="3 4">
    <name type="scientific">Lachancea fermentati</name>
    <name type="common">Zygosaccharomyces fermentati</name>
    <dbReference type="NCBI Taxonomy" id="4955"/>
    <lineage>
        <taxon>Eukaryota</taxon>
        <taxon>Fungi</taxon>
        <taxon>Dikarya</taxon>
        <taxon>Ascomycota</taxon>
        <taxon>Saccharomycotina</taxon>
        <taxon>Saccharomycetes</taxon>
        <taxon>Saccharomycetales</taxon>
        <taxon>Saccharomycetaceae</taxon>
        <taxon>Lachancea</taxon>
    </lineage>
</organism>
<keyword evidence="2" id="KW-1133">Transmembrane helix</keyword>
<keyword evidence="4" id="KW-1185">Reference proteome</keyword>
<evidence type="ECO:0000313" key="4">
    <source>
        <dbReference type="Proteomes" id="UP000190831"/>
    </source>
</evidence>
<name>A0A1G4M970_LACFM</name>
<dbReference type="OMA" id="FEVWSTG"/>
<gene>
    <name evidence="3" type="ORF">LAFE_0C00980G</name>
</gene>
<proteinExistence type="predicted"/>
<evidence type="ECO:0000313" key="3">
    <source>
        <dbReference type="EMBL" id="SCW00294.1"/>
    </source>
</evidence>
<dbReference type="EMBL" id="LT598485">
    <property type="protein sequence ID" value="SCW00294.1"/>
    <property type="molecule type" value="Genomic_DNA"/>
</dbReference>
<feature type="region of interest" description="Disordered" evidence="1">
    <location>
        <begin position="1"/>
        <end position="63"/>
    </location>
</feature>
<dbReference type="STRING" id="4955.A0A1G4M970"/>
<sequence length="567" mass="62952">MRSPLHGSKEELALNSPFGLPGSTPQRMNCIVEEDTSKGPPFRETEAVSTPPRPLSFYSNRDGNNSSGSLIYNQGFSFGENAGASGQIENKRHSLKYIPGPKLPPVSSSRNRSPIRPNRSPSPDRSRRPSSGILDAPFNFSSSSLQPPASAGSASRASFRKGHRYKHSSVSMNFFQEPDVKVPLNIAKSLPIPDLADLKANIPWPRGYVQLIIVTLQCITCIATFQTGHVRGWNNLITLSHFVLYDILGSVAIILVENLSQFEVWNTGTITFPFGLNRIDVLLSFALAVSLCFMGLDLFFHILEETVVLFVESSHYEQHDEIAPNIPHTHHSGAMMEGTNDIYIWYILLSSNLLLSLKCFFDIFHSNAHTKFKTKNPIITCVYVVYLMVYPFIQQIATISDYLATGLLSIFIISYGWTIAKWTATVLLLGFSTTSVTGLMLDDNNEDSSDTKQPHVLRRSKSTLPTAIVLDQKAGNEEKSSSEYDSTIIKSKILENIEALPSFRANCKISNDNLIIAKVNFDKYIVLMKLSMSGGSNDDEKDLLLAIDKCIKKTLPTSETTVEIDRL</sequence>
<evidence type="ECO:0000256" key="1">
    <source>
        <dbReference type="SAM" id="MobiDB-lite"/>
    </source>
</evidence>
<protein>
    <submittedName>
        <fullName evidence="3">LAFE_0C00980g1_1</fullName>
    </submittedName>
</protein>
<reference evidence="3 4" key="1">
    <citation type="submission" date="2016-03" db="EMBL/GenBank/DDBJ databases">
        <authorList>
            <person name="Devillers H."/>
        </authorList>
    </citation>
    <scope>NUCLEOTIDE SEQUENCE [LARGE SCALE GENOMIC DNA]</scope>
    <source>
        <strain evidence="3">CBS 6772</strain>
    </source>
</reference>
<feature type="compositionally biased region" description="Low complexity" evidence="1">
    <location>
        <begin position="105"/>
        <end position="121"/>
    </location>
</feature>
<feature type="region of interest" description="Disordered" evidence="1">
    <location>
        <begin position="95"/>
        <end position="133"/>
    </location>
</feature>
<feature type="transmembrane region" description="Helical" evidence="2">
    <location>
        <begin position="281"/>
        <end position="303"/>
    </location>
</feature>